<gene>
    <name evidence="3" type="ORF">FDP22_07395</name>
</gene>
<dbReference type="AlphaFoldDB" id="A0A5B8G438"/>
<feature type="domain" description="Creatinase N-terminal" evidence="2">
    <location>
        <begin position="12"/>
        <end position="143"/>
    </location>
</feature>
<dbReference type="Gene3D" id="3.40.350.10">
    <property type="entry name" value="Creatinase/prolidase N-terminal domain"/>
    <property type="match status" value="1"/>
</dbReference>
<protein>
    <submittedName>
        <fullName evidence="3">Aminopeptidase P family protein</fullName>
    </submittedName>
</protein>
<dbReference type="Pfam" id="PF01321">
    <property type="entry name" value="Creatinase_N"/>
    <property type="match status" value="1"/>
</dbReference>
<dbReference type="PANTHER" id="PTHR46112">
    <property type="entry name" value="AMINOPEPTIDASE"/>
    <property type="match status" value="1"/>
</dbReference>
<evidence type="ECO:0000313" key="3">
    <source>
        <dbReference type="EMBL" id="QDL93623.1"/>
    </source>
</evidence>
<organism evidence="3 4">
    <name type="scientific">Paroceanicella profunda</name>
    <dbReference type="NCBI Taxonomy" id="2579971"/>
    <lineage>
        <taxon>Bacteria</taxon>
        <taxon>Pseudomonadati</taxon>
        <taxon>Pseudomonadota</taxon>
        <taxon>Alphaproteobacteria</taxon>
        <taxon>Rhodobacterales</taxon>
        <taxon>Paracoccaceae</taxon>
        <taxon>Paroceanicella</taxon>
    </lineage>
</organism>
<dbReference type="InterPro" id="IPR000587">
    <property type="entry name" value="Creatinase_N"/>
</dbReference>
<accession>A0A5B8G438</accession>
<dbReference type="PANTHER" id="PTHR46112:SF3">
    <property type="entry name" value="AMINOPEPTIDASE YPDF"/>
    <property type="match status" value="1"/>
</dbReference>
<dbReference type="OrthoDB" id="9806388at2"/>
<dbReference type="Gene3D" id="3.90.230.10">
    <property type="entry name" value="Creatinase/methionine aminopeptidase superfamily"/>
    <property type="match status" value="1"/>
</dbReference>
<feature type="domain" description="Peptidase M24" evidence="1">
    <location>
        <begin position="152"/>
        <end position="355"/>
    </location>
</feature>
<keyword evidence="3" id="KW-0645">Protease</keyword>
<keyword evidence="3" id="KW-0378">Hydrolase</keyword>
<dbReference type="Proteomes" id="UP000305888">
    <property type="component" value="Chromosome"/>
</dbReference>
<sequence length="372" mass="39843">MTAPETDSPPRYAVLREAMVAAGLDAVALVPGANFMRIFGRAFHQNERPLVVLVPLEGRPAAVVPALEEASFASLGFEGEVFLWRDEEGYQAAFTAAAHAIPAPNRIGVEGQRMRVFEQFALHRALPAAACLDAQSAISRIRLLKTAEDIGHLREAIRRSEAALEETLGAVRLGMTEAEIERILVRNLFDAGVQELSFAPIVAAAGNAAEPHAVARQDYPLAAGDALLFDFGGTWQGYRADITRTVFAGEVSDADRAFYESVRAANAAGRAAVRPGLTCGALDDVVLRVLEASPHAGGIIHKTGHGLGLDVHEDPYIQRGNDTALEPGMVFTIEPGLYRSGRIGVRIEDNMVVTETGGESLTSFPRSLRIVG</sequence>
<dbReference type="GO" id="GO:0004177">
    <property type="term" value="F:aminopeptidase activity"/>
    <property type="evidence" value="ECO:0007669"/>
    <property type="project" value="UniProtKB-KW"/>
</dbReference>
<dbReference type="EMBL" id="CP040818">
    <property type="protein sequence ID" value="QDL93623.1"/>
    <property type="molecule type" value="Genomic_DNA"/>
</dbReference>
<dbReference type="InterPro" id="IPR036005">
    <property type="entry name" value="Creatinase/aminopeptidase-like"/>
</dbReference>
<dbReference type="Pfam" id="PF00557">
    <property type="entry name" value="Peptidase_M24"/>
    <property type="match status" value="1"/>
</dbReference>
<evidence type="ECO:0000259" key="2">
    <source>
        <dbReference type="Pfam" id="PF01321"/>
    </source>
</evidence>
<dbReference type="InterPro" id="IPR050659">
    <property type="entry name" value="Peptidase_M24B"/>
</dbReference>
<evidence type="ECO:0000259" key="1">
    <source>
        <dbReference type="Pfam" id="PF00557"/>
    </source>
</evidence>
<proteinExistence type="predicted"/>
<dbReference type="InterPro" id="IPR029149">
    <property type="entry name" value="Creatin/AminoP/Spt16_N"/>
</dbReference>
<keyword evidence="4" id="KW-1185">Reference proteome</keyword>
<reference evidence="3 4" key="1">
    <citation type="submission" date="2019-06" db="EMBL/GenBank/DDBJ databases">
        <title>Genome sequence of Rhodobacteraceae bacterium D4M1.</title>
        <authorList>
            <person name="Cao J."/>
        </authorList>
    </citation>
    <scope>NUCLEOTIDE SEQUENCE [LARGE SCALE GENOMIC DNA]</scope>
    <source>
        <strain evidence="3 4">D4M1</strain>
    </source>
</reference>
<dbReference type="InterPro" id="IPR000994">
    <property type="entry name" value="Pept_M24"/>
</dbReference>
<name>A0A5B8G438_9RHOB</name>
<dbReference type="SUPFAM" id="SSF53092">
    <property type="entry name" value="Creatinase/prolidase N-terminal domain"/>
    <property type="match status" value="1"/>
</dbReference>
<dbReference type="KEGG" id="ppru:FDP22_07395"/>
<evidence type="ECO:0000313" key="4">
    <source>
        <dbReference type="Proteomes" id="UP000305888"/>
    </source>
</evidence>
<dbReference type="SUPFAM" id="SSF55920">
    <property type="entry name" value="Creatinase/aminopeptidase"/>
    <property type="match status" value="1"/>
</dbReference>
<keyword evidence="3" id="KW-0031">Aminopeptidase</keyword>